<evidence type="ECO:0000313" key="2">
    <source>
        <dbReference type="EMBL" id="MFD1711486.1"/>
    </source>
</evidence>
<name>A0ABW4KW68_9BURK</name>
<dbReference type="Proteomes" id="UP001597304">
    <property type="component" value="Unassembled WGS sequence"/>
</dbReference>
<dbReference type="Pfam" id="PF26363">
    <property type="entry name" value="Phospholipase-like"/>
    <property type="match status" value="1"/>
</dbReference>
<sequence>MTSLSATVRCSIDSGPPSSHGTSHALAIDTRRGYPVGDGSFAGQVRGTQAQPELDLQFAMMANDAYKAKGPGPTGTASERELAAAGWHRLTPAGDHLADAEGRRIPIDAQLLHDPKTGFDAAIYQNDQGQYVLAYRGTDNWSLGQGGDSRANAGQASGLAVGQYEQGVELAHRASEVFGQGNFAITGHSLGGGLASAAMLAVGAPGVTFNASGLSDNTMRHLGVENPNAARADLAENGQIRRYNVQGELLTNLQQGSMLPDAVGHELRVDKPDRRTRNPITLHGGSGEGASYVEALRLHDAREIRQAPSLGRLSEHWHESKFKAAAAAGEQLAGLASDAARIGAHALEEMGVAVRDGASHGRMVEGVGRAAGSAANGVIDVGAKTMERGADLTGDLAREVGTLGGNLLRDVGQSAGLDWAPAAEAFENAGNRVNDWVDNLGASAGRALDKGGDFVQGALDLMGAGAQRALEKTADGIERAGHKLADGTEWVSRQSADGAQWMGRRTYAAGRWAADRLSDVGRLFSNPFTR</sequence>
<accession>A0ABW4KW68</accession>
<proteinExistence type="predicted"/>
<dbReference type="RefSeq" id="WP_147913723.1">
    <property type="nucleotide sequence ID" value="NZ_JBHUEJ010000027.1"/>
</dbReference>
<gene>
    <name evidence="2" type="ORF">ACFSF0_12765</name>
</gene>
<feature type="region of interest" description="Disordered" evidence="1">
    <location>
        <begin position="1"/>
        <end position="24"/>
    </location>
</feature>
<dbReference type="Gene3D" id="3.40.50.1820">
    <property type="entry name" value="alpha/beta hydrolase"/>
    <property type="match status" value="1"/>
</dbReference>
<evidence type="ECO:0000313" key="3">
    <source>
        <dbReference type="Proteomes" id="UP001597304"/>
    </source>
</evidence>
<keyword evidence="3" id="KW-1185">Reference proteome</keyword>
<protein>
    <submittedName>
        <fullName evidence="2">DUF2974 domain-containing protein</fullName>
    </submittedName>
</protein>
<evidence type="ECO:0000256" key="1">
    <source>
        <dbReference type="SAM" id="MobiDB-lite"/>
    </source>
</evidence>
<dbReference type="InterPro" id="IPR029058">
    <property type="entry name" value="AB_hydrolase_fold"/>
</dbReference>
<comment type="caution">
    <text evidence="2">The sequence shown here is derived from an EMBL/GenBank/DDBJ whole genome shotgun (WGS) entry which is preliminary data.</text>
</comment>
<dbReference type="EMBL" id="JBHUEJ010000027">
    <property type="protein sequence ID" value="MFD1711486.1"/>
    <property type="molecule type" value="Genomic_DNA"/>
</dbReference>
<organism evidence="2 3">
    <name type="scientific">Ottowia flava</name>
    <dbReference type="NCBI Taxonomy" id="2675430"/>
    <lineage>
        <taxon>Bacteria</taxon>
        <taxon>Pseudomonadati</taxon>
        <taxon>Pseudomonadota</taxon>
        <taxon>Betaproteobacteria</taxon>
        <taxon>Burkholderiales</taxon>
        <taxon>Comamonadaceae</taxon>
        <taxon>Ottowia</taxon>
    </lineage>
</organism>
<dbReference type="SUPFAM" id="SSF53474">
    <property type="entry name" value="alpha/beta-Hydrolases"/>
    <property type="match status" value="1"/>
</dbReference>
<reference evidence="3" key="1">
    <citation type="journal article" date="2019" name="Int. J. Syst. Evol. Microbiol.">
        <title>The Global Catalogue of Microorganisms (GCM) 10K type strain sequencing project: providing services to taxonomists for standard genome sequencing and annotation.</title>
        <authorList>
            <consortium name="The Broad Institute Genomics Platform"/>
            <consortium name="The Broad Institute Genome Sequencing Center for Infectious Disease"/>
            <person name="Wu L."/>
            <person name="Ma J."/>
        </authorList>
    </citation>
    <scope>NUCLEOTIDE SEQUENCE [LARGE SCALE GENOMIC DNA]</scope>
    <source>
        <strain evidence="3">LMG 29247</strain>
    </source>
</reference>